<gene>
    <name evidence="7" type="ORF">MEDL_36549</name>
</gene>
<dbReference type="PROSITE" id="PS50096">
    <property type="entry name" value="IQ"/>
    <property type="match status" value="1"/>
</dbReference>
<keyword evidence="8" id="KW-1185">Reference proteome</keyword>
<dbReference type="PROSITE" id="PS50089">
    <property type="entry name" value="ZF_RING_2"/>
    <property type="match status" value="2"/>
</dbReference>
<feature type="region of interest" description="Disordered" evidence="5">
    <location>
        <begin position="35"/>
        <end position="94"/>
    </location>
</feature>
<keyword evidence="2 4" id="KW-0863">Zinc-finger</keyword>
<dbReference type="CDD" id="cd23767">
    <property type="entry name" value="IQCD"/>
    <property type="match status" value="1"/>
</dbReference>
<evidence type="ECO:0000256" key="1">
    <source>
        <dbReference type="ARBA" id="ARBA00022723"/>
    </source>
</evidence>
<reference evidence="7" key="1">
    <citation type="submission" date="2021-03" db="EMBL/GenBank/DDBJ databases">
        <authorList>
            <person name="Bekaert M."/>
        </authorList>
    </citation>
    <scope>NUCLEOTIDE SEQUENCE</scope>
</reference>
<feature type="region of interest" description="Disordered" evidence="5">
    <location>
        <begin position="332"/>
        <end position="359"/>
    </location>
</feature>
<dbReference type="SMART" id="SM00184">
    <property type="entry name" value="RING"/>
    <property type="match status" value="2"/>
</dbReference>
<keyword evidence="3" id="KW-0862">Zinc</keyword>
<evidence type="ECO:0000256" key="5">
    <source>
        <dbReference type="SAM" id="MobiDB-lite"/>
    </source>
</evidence>
<dbReference type="Pfam" id="PF00612">
    <property type="entry name" value="IQ"/>
    <property type="match status" value="1"/>
</dbReference>
<dbReference type="InterPro" id="IPR001841">
    <property type="entry name" value="Znf_RING"/>
</dbReference>
<feature type="domain" description="RING-type" evidence="6">
    <location>
        <begin position="131"/>
        <end position="173"/>
    </location>
</feature>
<dbReference type="CDD" id="cd16677">
    <property type="entry name" value="RING-H2_RNF32_rpt1"/>
    <property type="match status" value="1"/>
</dbReference>
<feature type="compositionally biased region" description="Basic and acidic residues" evidence="5">
    <location>
        <begin position="74"/>
        <end position="83"/>
    </location>
</feature>
<organism evidence="7 8">
    <name type="scientific">Mytilus edulis</name>
    <name type="common">Blue mussel</name>
    <dbReference type="NCBI Taxonomy" id="6550"/>
    <lineage>
        <taxon>Eukaryota</taxon>
        <taxon>Metazoa</taxon>
        <taxon>Spiralia</taxon>
        <taxon>Lophotrochozoa</taxon>
        <taxon>Mollusca</taxon>
        <taxon>Bivalvia</taxon>
        <taxon>Autobranchia</taxon>
        <taxon>Pteriomorphia</taxon>
        <taxon>Mytilida</taxon>
        <taxon>Mytiloidea</taxon>
        <taxon>Mytilidae</taxon>
        <taxon>Mytilinae</taxon>
        <taxon>Mytilus</taxon>
    </lineage>
</organism>
<evidence type="ECO:0000313" key="7">
    <source>
        <dbReference type="EMBL" id="CAG2223274.1"/>
    </source>
</evidence>
<dbReference type="InterPro" id="IPR027370">
    <property type="entry name" value="Znf-RING_euk"/>
</dbReference>
<dbReference type="Pfam" id="PF13445">
    <property type="entry name" value="zf-RING_UBOX"/>
    <property type="match status" value="1"/>
</dbReference>
<name>A0A8S3SYD1_MYTED</name>
<dbReference type="GO" id="GO:0008270">
    <property type="term" value="F:zinc ion binding"/>
    <property type="evidence" value="ECO:0007669"/>
    <property type="project" value="UniProtKB-KW"/>
</dbReference>
<keyword evidence="1" id="KW-0479">Metal-binding</keyword>
<comment type="caution">
    <text evidence="7">The sequence shown here is derived from an EMBL/GenBank/DDBJ whole genome shotgun (WGS) entry which is preliminary data.</text>
</comment>
<evidence type="ECO:0000259" key="6">
    <source>
        <dbReference type="PROSITE" id="PS50089"/>
    </source>
</evidence>
<dbReference type="PANTHER" id="PTHR14991">
    <property type="entry name" value="RING FINGER PROTEIN 32"/>
    <property type="match status" value="1"/>
</dbReference>
<proteinExistence type="predicted"/>
<protein>
    <submittedName>
        <fullName evidence="7">RING finger protein 32</fullName>
    </submittedName>
</protein>
<accession>A0A8S3SYD1</accession>
<dbReference type="InterPro" id="IPR013083">
    <property type="entry name" value="Znf_RING/FYVE/PHD"/>
</dbReference>
<dbReference type="OrthoDB" id="8062037at2759"/>
<evidence type="ECO:0000256" key="4">
    <source>
        <dbReference type="PROSITE-ProRule" id="PRU00175"/>
    </source>
</evidence>
<evidence type="ECO:0000313" key="8">
    <source>
        <dbReference type="Proteomes" id="UP000683360"/>
    </source>
</evidence>
<dbReference type="EMBL" id="CAJPWZ010001780">
    <property type="protein sequence ID" value="CAG2223274.1"/>
    <property type="molecule type" value="Genomic_DNA"/>
</dbReference>
<dbReference type="InterPro" id="IPR000048">
    <property type="entry name" value="IQ_motif_EF-hand-BS"/>
</dbReference>
<dbReference type="Gene3D" id="3.30.40.10">
    <property type="entry name" value="Zinc/RING finger domain, C3HC4 (zinc finger)"/>
    <property type="match status" value="2"/>
</dbReference>
<evidence type="ECO:0000256" key="3">
    <source>
        <dbReference type="ARBA" id="ARBA00022833"/>
    </source>
</evidence>
<dbReference type="InterPro" id="IPR042862">
    <property type="entry name" value="RNF32"/>
</dbReference>
<feature type="domain" description="RING-type" evidence="6">
    <location>
        <begin position="296"/>
        <end position="398"/>
    </location>
</feature>
<evidence type="ECO:0000256" key="2">
    <source>
        <dbReference type="ARBA" id="ARBA00022771"/>
    </source>
</evidence>
<dbReference type="Proteomes" id="UP000683360">
    <property type="component" value="Unassembled WGS sequence"/>
</dbReference>
<dbReference type="SUPFAM" id="SSF57850">
    <property type="entry name" value="RING/U-box"/>
    <property type="match status" value="2"/>
</dbReference>
<dbReference type="Pfam" id="PF13639">
    <property type="entry name" value="zf-RING_2"/>
    <property type="match status" value="1"/>
</dbReference>
<sequence>MASGYKQSQKTKEGTSSTVLAAVALQDHLVKNLNLGGLGRTGPRQIGLGPAAKAKQKKTVRSVVDTGRNRNSKPKKEEPKDEEYNLDPKPPPLTLAQKLGLIDAPDQLLSETDWQKAKEKSNKRDDSGMPCVICKEDFGLKEQVLLSCTHVFHRSCLQAFERFTGKKTCPMCRKEQYQTRVIHEGSKQHRIKCASRIQAAWRGYVVRCWYLKFRQEVPPNDPNLKKKFYQEKLSSITDRMIRSCDFNLNQFLSEIDQSLEASRNVFRSFETSLHRITDDEWDQIQLKAVERGKMECPICLTGLALPSDINVPDNAKVKSVFHLTSADNVKNTKRTSTQKLQKRENKGVQGEGDSEATNKEGRQTVLLSCSHVYHSTCLGMFEELTIVEKNRHKCPVCRTAYQKKIISV</sequence>
<dbReference type="PANTHER" id="PTHR14991:SF0">
    <property type="entry name" value="RING FINGER PROTEIN 32"/>
    <property type="match status" value="1"/>
</dbReference>
<dbReference type="AlphaFoldDB" id="A0A8S3SYD1"/>